<dbReference type="AlphaFoldDB" id="A0AAJ6FWY0"/>
<gene>
    <name evidence="1" type="ORF">KOF27_20015</name>
</gene>
<sequence length="132" mass="15072">MRKARGFPFVIHIGQQEACGITRKLVCKWRTPCAKAATLAIHLVLSFIFDIPKAQRARIQLVLFSVRSAANHRPIELRMITDGDIKTAFACINKRQFEAISQLDEKEREAIETVINSISHMHDAKRWTTKSN</sequence>
<organism evidence="1 2">
    <name type="scientific">Providencia rettgeri</name>
    <dbReference type="NCBI Taxonomy" id="587"/>
    <lineage>
        <taxon>Bacteria</taxon>
        <taxon>Pseudomonadati</taxon>
        <taxon>Pseudomonadota</taxon>
        <taxon>Gammaproteobacteria</taxon>
        <taxon>Enterobacterales</taxon>
        <taxon>Morganellaceae</taxon>
        <taxon>Providencia</taxon>
    </lineage>
</organism>
<reference evidence="1" key="1">
    <citation type="submission" date="2021-06" db="EMBL/GenBank/DDBJ databases">
        <title>Emergence of genetically related NDM-1-producing Providencia rettgeri strains in Argentina.</title>
        <authorList>
            <person name="Pasteran F."/>
            <person name="Meo A."/>
            <person name="Gomez S."/>
            <person name="Derdoy L."/>
            <person name="Albronoz E."/>
            <person name="Faccone D."/>
            <person name="Guerriero L."/>
            <person name="Archuby D."/>
            <person name="Tarzia A."/>
            <person name="Lopez M."/>
            <person name="Corso A."/>
        </authorList>
    </citation>
    <scope>NUCLEOTIDE SEQUENCE</scope>
    <source>
        <strain evidence="1">PreM15628</strain>
    </source>
</reference>
<protein>
    <submittedName>
        <fullName evidence="1">Uncharacterized protein</fullName>
    </submittedName>
</protein>
<dbReference type="RefSeq" id="WP_227528903.1">
    <property type="nucleotide sequence ID" value="NZ_CP076405.1"/>
</dbReference>
<proteinExistence type="predicted"/>
<dbReference type="Proteomes" id="UP000682358">
    <property type="component" value="Chromosome"/>
</dbReference>
<evidence type="ECO:0000313" key="2">
    <source>
        <dbReference type="Proteomes" id="UP000682358"/>
    </source>
</evidence>
<accession>A0AAJ6FWY0</accession>
<evidence type="ECO:0000313" key="1">
    <source>
        <dbReference type="EMBL" id="WHT95680.1"/>
    </source>
</evidence>
<dbReference type="EMBL" id="CP076405">
    <property type="protein sequence ID" value="WHT95680.1"/>
    <property type="molecule type" value="Genomic_DNA"/>
</dbReference>
<name>A0AAJ6FWY0_PRORE</name>